<dbReference type="InterPro" id="IPR036691">
    <property type="entry name" value="Endo/exonu/phosph_ase_sf"/>
</dbReference>
<evidence type="ECO:0000313" key="1">
    <source>
        <dbReference type="EMBL" id="KOF68917.1"/>
    </source>
</evidence>
<sequence>MNDNGQRLLEFCTYHNLCITSTFFANKPSRKASWRHPRSHHWHQLDFIITRRSFLNPVQLTCSYHSADCDTDHSLIRSRVRILPKKSSSLQESGPTMH</sequence>
<reference evidence="1" key="1">
    <citation type="submission" date="2015-07" db="EMBL/GenBank/DDBJ databases">
        <title>MeaNS - Measles Nucleotide Surveillance Program.</title>
        <authorList>
            <person name="Tran T."/>
            <person name="Druce J."/>
        </authorList>
    </citation>
    <scope>NUCLEOTIDE SEQUENCE</scope>
    <source>
        <strain evidence="1">UCB-OBI-ISO-001</strain>
        <tissue evidence="1">Gonad</tissue>
    </source>
</reference>
<evidence type="ECO:0008006" key="2">
    <source>
        <dbReference type="Google" id="ProtNLM"/>
    </source>
</evidence>
<accession>A0A0L8FW54</accession>
<gene>
    <name evidence="1" type="ORF">OCBIM_22006291mg</name>
</gene>
<protein>
    <recommendedName>
        <fullName evidence="2">Endonuclease/exonuclease/phosphatase domain-containing protein</fullName>
    </recommendedName>
</protein>
<proteinExistence type="predicted"/>
<name>A0A0L8FW54_OCTBM</name>
<dbReference type="EMBL" id="KQ425860">
    <property type="protein sequence ID" value="KOF68917.1"/>
    <property type="molecule type" value="Genomic_DNA"/>
</dbReference>
<dbReference type="Gene3D" id="3.60.10.10">
    <property type="entry name" value="Endonuclease/exonuclease/phosphatase"/>
    <property type="match status" value="1"/>
</dbReference>
<organism evidence="1">
    <name type="scientific">Octopus bimaculoides</name>
    <name type="common">California two-spotted octopus</name>
    <dbReference type="NCBI Taxonomy" id="37653"/>
    <lineage>
        <taxon>Eukaryota</taxon>
        <taxon>Metazoa</taxon>
        <taxon>Spiralia</taxon>
        <taxon>Lophotrochozoa</taxon>
        <taxon>Mollusca</taxon>
        <taxon>Cephalopoda</taxon>
        <taxon>Coleoidea</taxon>
        <taxon>Octopodiformes</taxon>
        <taxon>Octopoda</taxon>
        <taxon>Incirrata</taxon>
        <taxon>Octopodidae</taxon>
        <taxon>Octopus</taxon>
    </lineage>
</organism>
<dbReference type="OrthoDB" id="6139000at2759"/>
<dbReference type="AlphaFoldDB" id="A0A0L8FW54"/>